<dbReference type="Pfam" id="PF06123">
    <property type="entry name" value="CreD"/>
    <property type="match status" value="1"/>
</dbReference>
<comment type="caution">
    <text evidence="3">The sequence shown here is derived from an EMBL/GenBank/DDBJ whole genome shotgun (WGS) entry which is preliminary data.</text>
</comment>
<name>A0A2I0CL89_9PSED</name>
<sequence length="443" mass="49589">MNREMTVKLGLVALLMMLLMIPLLLIGGLVEERQGLRDRVLEDIANSASRQQQVIGPLLVLPYRKTVREWKTHAKTGQRYEESHVRQGRLYFLPERLQVTSEVSSEPRSRGIYQALLYHSRNQFSGHFQVPANYGISADWADYVFDTPYLSVGISDIRGIESSLQLRWNEQTLAFAPGSGELLLESGVHADLPLPSTAGQQLAFTFDLALQGTRQLALSPLGRDSQWQMRADWPHPSFVGQFLPQRREVTAEGFTAHWQSSFFATNYEERLQACLGHRHCLSDSDNPFAVSFINPVDQYLKSERAIKYALLFIALTFAGFFLFEVLKRLAVHPMQYGLVGLALALFYLLLLSLAEHVPFALAYLLAAAACVLLLGIYLSAVLRSAWRGGAFALALGLLYGLLYVLLDAEDYALLMGSLLVFGLLAGVMLLTRRLDWYSLGRGA</sequence>
<keyword evidence="1" id="KW-1133">Transmembrane helix</keyword>
<keyword evidence="5" id="KW-1185">Reference proteome</keyword>
<evidence type="ECO:0000313" key="4">
    <source>
        <dbReference type="Proteomes" id="UP000242861"/>
    </source>
</evidence>
<dbReference type="Proteomes" id="UP000655550">
    <property type="component" value="Unassembled WGS sequence"/>
</dbReference>
<evidence type="ECO:0000313" key="5">
    <source>
        <dbReference type="Proteomes" id="UP000655550"/>
    </source>
</evidence>
<dbReference type="AlphaFoldDB" id="A0A2I0CL89"/>
<dbReference type="EMBL" id="PIYS01000032">
    <property type="protein sequence ID" value="PKF69925.1"/>
    <property type="molecule type" value="Genomic_DNA"/>
</dbReference>
<keyword evidence="1" id="KW-0472">Membrane</keyword>
<dbReference type="NCBIfam" id="NF008712">
    <property type="entry name" value="PRK11715.1-1"/>
    <property type="match status" value="1"/>
</dbReference>
<reference evidence="3" key="2">
    <citation type="submission" date="2017-12" db="EMBL/GenBank/DDBJ databases">
        <authorList>
            <person name="Hurst M.R.H."/>
        </authorList>
    </citation>
    <scope>NUCLEOTIDE SEQUENCE [LARGE SCALE GENOMIC DNA]</scope>
    <source>
        <strain evidence="3">ZYSR67-Z</strain>
    </source>
</reference>
<accession>A0A2I0CL89</accession>
<reference evidence="2" key="1">
    <citation type="journal article" date="2014" name="Int. J. Syst. Evol. Microbiol.">
        <title>Complete genome of a new Firmicutes species belonging to the dominant human colonic microbiota ('Ruminococcus bicirculans') reveals two chromosomes and a selective capacity to utilize plant glucans.</title>
        <authorList>
            <consortium name="NISC Comparative Sequencing Program"/>
            <person name="Wegmann U."/>
            <person name="Louis P."/>
            <person name="Goesmann A."/>
            <person name="Henrissat B."/>
            <person name="Duncan S.H."/>
            <person name="Flint H.J."/>
        </authorList>
    </citation>
    <scope>NUCLEOTIDE SEQUENCE</scope>
    <source>
        <strain evidence="2">CCM 8778</strain>
    </source>
</reference>
<keyword evidence="1" id="KW-0812">Transmembrane</keyword>
<feature type="transmembrane region" description="Helical" evidence="1">
    <location>
        <begin position="412"/>
        <end position="431"/>
    </location>
</feature>
<gene>
    <name evidence="2" type="primary">creD</name>
    <name evidence="3" type="ORF">CW360_15570</name>
    <name evidence="2" type="ORF">GCM10007363_18980</name>
</gene>
<feature type="transmembrane region" description="Helical" evidence="1">
    <location>
        <begin position="305"/>
        <end position="323"/>
    </location>
</feature>
<dbReference type="Proteomes" id="UP000242861">
    <property type="component" value="Unassembled WGS sequence"/>
</dbReference>
<dbReference type="PIRSF" id="PIRSF004548">
    <property type="entry name" value="CreD"/>
    <property type="match status" value="1"/>
</dbReference>
<dbReference type="RefSeq" id="WP_093984710.1">
    <property type="nucleotide sequence ID" value="NZ_BMDE01000005.1"/>
</dbReference>
<proteinExistence type="predicted"/>
<feature type="transmembrane region" description="Helical" evidence="1">
    <location>
        <begin position="360"/>
        <end position="382"/>
    </location>
</feature>
<evidence type="ECO:0000313" key="3">
    <source>
        <dbReference type="EMBL" id="PKF69925.1"/>
    </source>
</evidence>
<feature type="transmembrane region" description="Helical" evidence="1">
    <location>
        <begin position="389"/>
        <end position="406"/>
    </location>
</feature>
<evidence type="ECO:0000313" key="2">
    <source>
        <dbReference type="EMBL" id="GGH93717.1"/>
    </source>
</evidence>
<reference evidence="2" key="5">
    <citation type="submission" date="2024-05" db="EMBL/GenBank/DDBJ databases">
        <authorList>
            <person name="Sun Q."/>
            <person name="Sedlacek I."/>
        </authorList>
    </citation>
    <scope>NUCLEOTIDE SEQUENCE</scope>
    <source>
        <strain evidence="2">CCM 8778</strain>
    </source>
</reference>
<organism evidence="3 4">
    <name type="scientific">Pseudomonas fluvialis</name>
    <dbReference type="NCBI Taxonomy" id="1793966"/>
    <lineage>
        <taxon>Bacteria</taxon>
        <taxon>Pseudomonadati</taxon>
        <taxon>Pseudomonadota</taxon>
        <taxon>Gammaproteobacteria</taxon>
        <taxon>Pseudomonadales</taxon>
        <taxon>Pseudomonadaceae</taxon>
        <taxon>Pseudomonas</taxon>
    </lineage>
</organism>
<dbReference type="InterPro" id="IPR010364">
    <property type="entry name" value="Uncharacterised_IM_CreD"/>
</dbReference>
<dbReference type="EMBL" id="BMDE01000005">
    <property type="protein sequence ID" value="GGH93717.1"/>
    <property type="molecule type" value="Genomic_DNA"/>
</dbReference>
<protein>
    <submittedName>
        <fullName evidence="3">Cell envelope integrity protein CreD</fullName>
    </submittedName>
</protein>
<feature type="transmembrane region" description="Helical" evidence="1">
    <location>
        <begin position="9"/>
        <end position="30"/>
    </location>
</feature>
<feature type="transmembrane region" description="Helical" evidence="1">
    <location>
        <begin position="335"/>
        <end position="354"/>
    </location>
</feature>
<dbReference type="PANTHER" id="PTHR30092:SF0">
    <property type="entry name" value="INNER MEMBRANE PROTEIN CRED"/>
    <property type="match status" value="1"/>
</dbReference>
<reference evidence="5" key="4">
    <citation type="journal article" date="2019" name="Int. J. Syst. Evol. Microbiol.">
        <title>The Global Catalogue of Microorganisms (GCM) 10K type strain sequencing project: providing services to taxonomists for standard genome sequencing and annotation.</title>
        <authorList>
            <consortium name="The Broad Institute Genomics Platform"/>
            <consortium name="The Broad Institute Genome Sequencing Center for Infectious Disease"/>
            <person name="Wu L."/>
            <person name="Ma J."/>
        </authorList>
    </citation>
    <scope>NUCLEOTIDE SEQUENCE [LARGE SCALE GENOMIC DNA]</scope>
    <source>
        <strain evidence="5">CCM 8778</strain>
    </source>
</reference>
<reference evidence="4" key="3">
    <citation type="submission" date="2017-12" db="EMBL/GenBank/DDBJ databases">
        <authorList>
            <person name="Yu X.-Y."/>
        </authorList>
    </citation>
    <scope>NUCLEOTIDE SEQUENCE [LARGE SCALE GENOMIC DNA]</scope>
    <source>
        <strain evidence="4">ZYSR67-Z</strain>
    </source>
</reference>
<evidence type="ECO:0000256" key="1">
    <source>
        <dbReference type="SAM" id="Phobius"/>
    </source>
</evidence>
<dbReference type="PANTHER" id="PTHR30092">
    <property type="entry name" value="INNER MEMBRANE PROTEIN CRED"/>
    <property type="match status" value="1"/>
</dbReference>
<dbReference type="GO" id="GO:0005886">
    <property type="term" value="C:plasma membrane"/>
    <property type="evidence" value="ECO:0007669"/>
    <property type="project" value="TreeGrafter"/>
</dbReference>